<name>A0A845QYZ7_9CLOT</name>
<comment type="caution">
    <text evidence="8">The sequence shown here is derived from an EMBL/GenBank/DDBJ whole genome shotgun (WGS) entry which is preliminary data.</text>
</comment>
<dbReference type="InterPro" id="IPR035965">
    <property type="entry name" value="PAS-like_dom_sf"/>
</dbReference>
<dbReference type="CDD" id="cd00130">
    <property type="entry name" value="PAS"/>
    <property type="match status" value="1"/>
</dbReference>
<dbReference type="PROSITE" id="PS00688">
    <property type="entry name" value="SIGMA54_INTERACT_3"/>
    <property type="match status" value="1"/>
</dbReference>
<dbReference type="PROSITE" id="PS50112">
    <property type="entry name" value="PAS"/>
    <property type="match status" value="1"/>
</dbReference>
<dbReference type="PROSITE" id="PS00676">
    <property type="entry name" value="SIGMA54_INTERACT_2"/>
    <property type="match status" value="1"/>
</dbReference>
<keyword evidence="5" id="KW-0804">Transcription</keyword>
<evidence type="ECO:0000256" key="4">
    <source>
        <dbReference type="ARBA" id="ARBA00023125"/>
    </source>
</evidence>
<dbReference type="Pfam" id="PF08448">
    <property type="entry name" value="PAS_4"/>
    <property type="match status" value="1"/>
</dbReference>
<evidence type="ECO:0000313" key="8">
    <source>
        <dbReference type="EMBL" id="NBI06736.1"/>
    </source>
</evidence>
<dbReference type="EMBL" id="QXXA01000007">
    <property type="protein sequence ID" value="NBI06736.1"/>
    <property type="molecule type" value="Genomic_DNA"/>
</dbReference>
<protein>
    <submittedName>
        <fullName evidence="8">PAS domain S-box protein</fullName>
    </submittedName>
</protein>
<evidence type="ECO:0000256" key="5">
    <source>
        <dbReference type="ARBA" id="ARBA00023163"/>
    </source>
</evidence>
<sequence>MDLNYIILKNILEYLDEGIHVIDIEGKTILYNKSMEKIEGIEPENILGKQLLELFPSLDEKTSTLLTVIKNGRPIVNRSQTYLNYKGKKISSVNTTIPLFNDNDLIGAVEIGKDITKIKKLSEELIELRNKLSNREKLKSEDKIKKYTFDHIIGKSESIKKAIRIAKKASNSSSSVLIYGETGTGKELFSQSIHYSGIRSNKPFIAQNCAALPEQLLEGLLFGTVKGGFTGAIDRPGLFEQANGGTLLLDEIDSMGLILQSKLLRVLQEGYIRRVGGLNDIPIDVKIIATTNQTPLESIKSGNLRKDLYFRLNVIYIDIPPLKKRIGDLKLLINEFIKKFNFKLEKDVWMISREVMDLFNNYSWPGNIRELENMIEGAMNFVENDEHVLHIEHFPDYISDFKNIRKRESKNDFDIEIKNSLQKTINDIEKKIIERELTQNNHNISQTARNLNIKRQTLQHKIKRYNLK</sequence>
<dbReference type="PANTHER" id="PTHR32071">
    <property type="entry name" value="TRANSCRIPTIONAL REGULATORY PROTEIN"/>
    <property type="match status" value="1"/>
</dbReference>
<dbReference type="InterPro" id="IPR000014">
    <property type="entry name" value="PAS"/>
</dbReference>
<dbReference type="PANTHER" id="PTHR32071:SF74">
    <property type="entry name" value="TRANSCRIPTIONAL ACTIVATOR ROCR"/>
    <property type="match status" value="1"/>
</dbReference>
<dbReference type="GO" id="GO:0043565">
    <property type="term" value="F:sequence-specific DNA binding"/>
    <property type="evidence" value="ECO:0007669"/>
    <property type="project" value="InterPro"/>
</dbReference>
<feature type="domain" description="PAS" evidence="7">
    <location>
        <begin position="4"/>
        <end position="55"/>
    </location>
</feature>
<dbReference type="Gene3D" id="3.30.450.20">
    <property type="entry name" value="PAS domain"/>
    <property type="match status" value="1"/>
</dbReference>
<dbReference type="InterPro" id="IPR013656">
    <property type="entry name" value="PAS_4"/>
</dbReference>
<evidence type="ECO:0000256" key="3">
    <source>
        <dbReference type="ARBA" id="ARBA00023015"/>
    </source>
</evidence>
<evidence type="ECO:0000313" key="9">
    <source>
        <dbReference type="Proteomes" id="UP000467132"/>
    </source>
</evidence>
<dbReference type="Pfam" id="PF00158">
    <property type="entry name" value="Sigma54_activat"/>
    <property type="match status" value="1"/>
</dbReference>
<keyword evidence="2" id="KW-0067">ATP-binding</keyword>
<reference evidence="8 9" key="1">
    <citation type="submission" date="2018-08" db="EMBL/GenBank/DDBJ databases">
        <title>Murine metabolic-syndrome-specific gut microbial biobank.</title>
        <authorList>
            <person name="Liu C."/>
        </authorList>
    </citation>
    <scope>NUCLEOTIDE SEQUENCE [LARGE SCALE GENOMIC DNA]</scope>
    <source>
        <strain evidence="8 9">583</strain>
    </source>
</reference>
<keyword evidence="1" id="KW-0547">Nucleotide-binding</keyword>
<dbReference type="SMART" id="SM00382">
    <property type="entry name" value="AAA"/>
    <property type="match status" value="1"/>
</dbReference>
<dbReference type="SUPFAM" id="SSF46689">
    <property type="entry name" value="Homeodomain-like"/>
    <property type="match status" value="1"/>
</dbReference>
<gene>
    <name evidence="8" type="ORF">D3Z33_07665</name>
</gene>
<evidence type="ECO:0000259" key="6">
    <source>
        <dbReference type="PROSITE" id="PS50045"/>
    </source>
</evidence>
<dbReference type="InterPro" id="IPR025662">
    <property type="entry name" value="Sigma_54_int_dom_ATP-bd_1"/>
</dbReference>
<dbReference type="SUPFAM" id="SSF52540">
    <property type="entry name" value="P-loop containing nucleoside triphosphate hydrolases"/>
    <property type="match status" value="1"/>
</dbReference>
<dbReference type="InterPro" id="IPR002078">
    <property type="entry name" value="Sigma_54_int"/>
</dbReference>
<evidence type="ECO:0000259" key="7">
    <source>
        <dbReference type="PROSITE" id="PS50112"/>
    </source>
</evidence>
<dbReference type="OrthoDB" id="9803970at2"/>
<evidence type="ECO:0000256" key="2">
    <source>
        <dbReference type="ARBA" id="ARBA00022840"/>
    </source>
</evidence>
<dbReference type="SUPFAM" id="SSF55785">
    <property type="entry name" value="PYP-like sensor domain (PAS domain)"/>
    <property type="match status" value="1"/>
</dbReference>
<dbReference type="Proteomes" id="UP000467132">
    <property type="component" value="Unassembled WGS sequence"/>
</dbReference>
<dbReference type="InterPro" id="IPR058031">
    <property type="entry name" value="AAA_lid_NorR"/>
</dbReference>
<keyword evidence="3" id="KW-0805">Transcription regulation</keyword>
<dbReference type="Gene3D" id="3.40.50.300">
    <property type="entry name" value="P-loop containing nucleotide triphosphate hydrolases"/>
    <property type="match status" value="1"/>
</dbReference>
<feature type="domain" description="Sigma-54 factor interaction" evidence="6">
    <location>
        <begin position="152"/>
        <end position="380"/>
    </location>
</feature>
<dbReference type="PROSITE" id="PS00675">
    <property type="entry name" value="SIGMA54_INTERACT_1"/>
    <property type="match status" value="1"/>
</dbReference>
<dbReference type="RefSeq" id="WP_160197215.1">
    <property type="nucleotide sequence ID" value="NZ_QXXA01000007.1"/>
</dbReference>
<dbReference type="FunFam" id="3.40.50.300:FF:000006">
    <property type="entry name" value="DNA-binding transcriptional regulator NtrC"/>
    <property type="match status" value="1"/>
</dbReference>
<accession>A0A845QYZ7</accession>
<dbReference type="NCBIfam" id="TIGR00229">
    <property type="entry name" value="sensory_box"/>
    <property type="match status" value="1"/>
</dbReference>
<proteinExistence type="predicted"/>
<evidence type="ECO:0000256" key="1">
    <source>
        <dbReference type="ARBA" id="ARBA00022741"/>
    </source>
</evidence>
<dbReference type="Pfam" id="PF02954">
    <property type="entry name" value="HTH_8"/>
    <property type="match status" value="1"/>
</dbReference>
<dbReference type="InterPro" id="IPR009057">
    <property type="entry name" value="Homeodomain-like_sf"/>
</dbReference>
<dbReference type="GO" id="GO:0005524">
    <property type="term" value="F:ATP binding"/>
    <property type="evidence" value="ECO:0007669"/>
    <property type="project" value="UniProtKB-KW"/>
</dbReference>
<dbReference type="InterPro" id="IPR003593">
    <property type="entry name" value="AAA+_ATPase"/>
</dbReference>
<dbReference type="PROSITE" id="PS50045">
    <property type="entry name" value="SIGMA54_INTERACT_4"/>
    <property type="match status" value="1"/>
</dbReference>
<dbReference type="CDD" id="cd00009">
    <property type="entry name" value="AAA"/>
    <property type="match status" value="1"/>
</dbReference>
<keyword evidence="4" id="KW-0238">DNA-binding</keyword>
<dbReference type="SMART" id="SM00091">
    <property type="entry name" value="PAS"/>
    <property type="match status" value="1"/>
</dbReference>
<dbReference type="Gene3D" id="1.10.10.60">
    <property type="entry name" value="Homeodomain-like"/>
    <property type="match status" value="1"/>
</dbReference>
<dbReference type="GO" id="GO:0006355">
    <property type="term" value="P:regulation of DNA-templated transcription"/>
    <property type="evidence" value="ECO:0007669"/>
    <property type="project" value="InterPro"/>
</dbReference>
<dbReference type="InterPro" id="IPR002197">
    <property type="entry name" value="HTH_Fis"/>
</dbReference>
<dbReference type="PRINTS" id="PR01590">
    <property type="entry name" value="HTHFIS"/>
</dbReference>
<dbReference type="InterPro" id="IPR025943">
    <property type="entry name" value="Sigma_54_int_dom_ATP-bd_2"/>
</dbReference>
<dbReference type="AlphaFoldDB" id="A0A845QYZ7"/>
<keyword evidence="9" id="KW-1185">Reference proteome</keyword>
<dbReference type="Pfam" id="PF25601">
    <property type="entry name" value="AAA_lid_14"/>
    <property type="match status" value="1"/>
</dbReference>
<organism evidence="8 9">
    <name type="scientific">Senegalia massiliensis</name>
    <dbReference type="NCBI Taxonomy" id="1720316"/>
    <lineage>
        <taxon>Bacteria</taxon>
        <taxon>Bacillati</taxon>
        <taxon>Bacillota</taxon>
        <taxon>Clostridia</taxon>
        <taxon>Eubacteriales</taxon>
        <taxon>Clostridiaceae</taxon>
        <taxon>Senegalia</taxon>
    </lineage>
</organism>
<dbReference type="Gene3D" id="1.10.8.60">
    <property type="match status" value="1"/>
</dbReference>
<dbReference type="InterPro" id="IPR027417">
    <property type="entry name" value="P-loop_NTPase"/>
</dbReference>
<dbReference type="InterPro" id="IPR025944">
    <property type="entry name" value="Sigma_54_int_dom_CS"/>
</dbReference>